<keyword evidence="2" id="KW-1185">Reference proteome</keyword>
<sequence length="46" mass="5356">MLYPMEIDAIEDREENVEDEIDAKDKSNLMIKTLSLITMISLVTRQ</sequence>
<dbReference type="Proteomes" id="UP000278627">
    <property type="component" value="Unassembled WGS sequence"/>
</dbReference>
<reference evidence="3" key="1">
    <citation type="submission" date="2017-02" db="UniProtKB">
        <authorList>
            <consortium name="WormBaseParasite"/>
        </authorList>
    </citation>
    <scope>IDENTIFICATION</scope>
</reference>
<dbReference type="WBParaSite" id="BPAG_0000775301-mRNA-1">
    <property type="protein sequence ID" value="BPAG_0000775301-mRNA-1"/>
    <property type="gene ID" value="BPAG_0000775301"/>
</dbReference>
<evidence type="ECO:0000313" key="1">
    <source>
        <dbReference type="EMBL" id="VDN88903.1"/>
    </source>
</evidence>
<organism evidence="3">
    <name type="scientific">Brugia pahangi</name>
    <name type="common">Filarial nematode worm</name>
    <dbReference type="NCBI Taxonomy" id="6280"/>
    <lineage>
        <taxon>Eukaryota</taxon>
        <taxon>Metazoa</taxon>
        <taxon>Ecdysozoa</taxon>
        <taxon>Nematoda</taxon>
        <taxon>Chromadorea</taxon>
        <taxon>Rhabditida</taxon>
        <taxon>Spirurina</taxon>
        <taxon>Spiruromorpha</taxon>
        <taxon>Filarioidea</taxon>
        <taxon>Onchocercidae</taxon>
        <taxon>Brugia</taxon>
    </lineage>
</organism>
<protein>
    <submittedName>
        <fullName evidence="1 3">Uncharacterized protein</fullName>
    </submittedName>
</protein>
<dbReference type="AlphaFoldDB" id="A0A0N4THR4"/>
<gene>
    <name evidence="1" type="ORF">BPAG_LOCUS7717</name>
</gene>
<evidence type="ECO:0000313" key="2">
    <source>
        <dbReference type="Proteomes" id="UP000278627"/>
    </source>
</evidence>
<proteinExistence type="predicted"/>
<dbReference type="EMBL" id="UZAD01009250">
    <property type="protein sequence ID" value="VDN88903.1"/>
    <property type="molecule type" value="Genomic_DNA"/>
</dbReference>
<accession>A0A0N4THR4</accession>
<evidence type="ECO:0000313" key="3">
    <source>
        <dbReference type="WBParaSite" id="BPAG_0000775301-mRNA-1"/>
    </source>
</evidence>
<name>A0A0N4THR4_BRUPA</name>
<reference evidence="1 2" key="2">
    <citation type="submission" date="2018-11" db="EMBL/GenBank/DDBJ databases">
        <authorList>
            <consortium name="Pathogen Informatics"/>
        </authorList>
    </citation>
    <scope>NUCLEOTIDE SEQUENCE [LARGE SCALE GENOMIC DNA]</scope>
</reference>